<reference evidence="2 3" key="1">
    <citation type="submission" date="2013-05" db="EMBL/GenBank/DDBJ databases">
        <authorList>
            <person name="Strain E.A."/>
            <person name="Brown E."/>
            <person name="Allard M.W."/>
            <person name="Luo Y.L."/>
        </authorList>
    </citation>
    <scope>NUCLEOTIDE SEQUENCE [LARGE SCALE GENOMIC DNA]</scope>
    <source>
        <strain evidence="2 3">TS-15</strain>
    </source>
</reference>
<gene>
    <name evidence="2" type="ORF">PAALTS15_02972</name>
</gene>
<keyword evidence="1" id="KW-0472">Membrane</keyword>
<dbReference type="InterPro" id="IPR007263">
    <property type="entry name" value="DCC1-like"/>
</dbReference>
<protein>
    <submittedName>
        <fullName evidence="2">Membrane protein / vitamin k-dependent gamma-carboxylase</fullName>
    </submittedName>
</protein>
<keyword evidence="1" id="KW-1133">Transmembrane helix</keyword>
<dbReference type="EMBL" id="ATMT01000007">
    <property type="protein sequence ID" value="EPY08898.1"/>
    <property type="molecule type" value="Genomic_DNA"/>
</dbReference>
<dbReference type="GO" id="GO:0015035">
    <property type="term" value="F:protein-disulfide reductase activity"/>
    <property type="evidence" value="ECO:0007669"/>
    <property type="project" value="InterPro"/>
</dbReference>
<name>S9SXN8_PAEAL</name>
<organism evidence="2 3">
    <name type="scientific">Paenibacillus alvei TS-15</name>
    <dbReference type="NCBI Taxonomy" id="1117108"/>
    <lineage>
        <taxon>Bacteria</taxon>
        <taxon>Bacillati</taxon>
        <taxon>Bacillota</taxon>
        <taxon>Bacilli</taxon>
        <taxon>Bacillales</taxon>
        <taxon>Paenibacillaceae</taxon>
        <taxon>Paenibacillus</taxon>
    </lineage>
</organism>
<dbReference type="InterPro" id="IPR036249">
    <property type="entry name" value="Thioredoxin-like_sf"/>
</dbReference>
<dbReference type="eggNOG" id="COG3011">
    <property type="taxonomic scope" value="Bacteria"/>
</dbReference>
<comment type="caution">
    <text evidence="2">The sequence shown here is derived from an EMBL/GenBank/DDBJ whole genome shotgun (WGS) entry which is preliminary data.</text>
</comment>
<dbReference type="AlphaFoldDB" id="S9SXN8"/>
<evidence type="ECO:0000313" key="2">
    <source>
        <dbReference type="EMBL" id="EPY08898.1"/>
    </source>
</evidence>
<dbReference type="SUPFAM" id="SSF52833">
    <property type="entry name" value="Thioredoxin-like"/>
    <property type="match status" value="1"/>
</dbReference>
<evidence type="ECO:0000313" key="3">
    <source>
        <dbReference type="Proteomes" id="UP000015344"/>
    </source>
</evidence>
<dbReference type="Proteomes" id="UP000015344">
    <property type="component" value="Unassembled WGS sequence"/>
</dbReference>
<keyword evidence="1" id="KW-0812">Transmembrane</keyword>
<proteinExistence type="predicted"/>
<evidence type="ECO:0000256" key="1">
    <source>
        <dbReference type="SAM" id="Phobius"/>
    </source>
</evidence>
<accession>S9SXN8</accession>
<feature type="transmembrane region" description="Helical" evidence="1">
    <location>
        <begin position="83"/>
        <end position="106"/>
    </location>
</feature>
<sequence>MQSQRVIIFYDGWCPVCQKILSTLKRMDYFRLVTCVSFRNSQVMEQYNLNQEEVERRMHSALLSDINSKAKGIDSIIQVSKRLLPLCIFTPFLIISSKLGIGSFLYDYIASRRKLVPVGHCNENSCDLH</sequence>
<dbReference type="Pfam" id="PF04134">
    <property type="entry name" value="DCC1-like"/>
    <property type="match status" value="1"/>
</dbReference>